<evidence type="ECO:0000313" key="3">
    <source>
        <dbReference type="Proteomes" id="UP000241899"/>
    </source>
</evidence>
<reference evidence="2 3" key="1">
    <citation type="submission" date="2018-03" db="EMBL/GenBank/DDBJ databases">
        <title>Rhodobacter veldkampii.</title>
        <authorList>
            <person name="Meyer T.E."/>
            <person name="Miller S."/>
            <person name="Lodha T."/>
            <person name="Gandham S."/>
            <person name="Chintalapati S."/>
            <person name="Chintalapati V.R."/>
        </authorList>
    </citation>
    <scope>NUCLEOTIDE SEQUENCE [LARGE SCALE GENOMIC DNA]</scope>
    <source>
        <strain evidence="2 3">DSM 11550</strain>
    </source>
</reference>
<comment type="caution">
    <text evidence="2">The sequence shown here is derived from an EMBL/GenBank/DDBJ whole genome shotgun (WGS) entry which is preliminary data.</text>
</comment>
<dbReference type="AlphaFoldDB" id="A0A2T4JC40"/>
<name>A0A2T4JC40_9RHOB</name>
<evidence type="ECO:0000256" key="1">
    <source>
        <dbReference type="SAM" id="MobiDB-lite"/>
    </source>
</evidence>
<gene>
    <name evidence="2" type="ORF">C5F46_13885</name>
</gene>
<feature type="compositionally biased region" description="Low complexity" evidence="1">
    <location>
        <begin position="28"/>
        <end position="42"/>
    </location>
</feature>
<dbReference type="EMBL" id="PZKF01000044">
    <property type="protein sequence ID" value="PTE15480.1"/>
    <property type="molecule type" value="Genomic_DNA"/>
</dbReference>
<dbReference type="Proteomes" id="UP000241899">
    <property type="component" value="Unassembled WGS sequence"/>
</dbReference>
<accession>A0A2T4JC40</accession>
<protein>
    <submittedName>
        <fullName evidence="2">Uncharacterized protein</fullName>
    </submittedName>
</protein>
<sequence>MQGHGLLLSKNGSEGRVRPRQAGHGRGARPAPATGPQAGRAAPAPPPAPAGTGYRGRPDPARPSAPAPCRGTDAQARPAGYRYRPQPW</sequence>
<feature type="region of interest" description="Disordered" evidence="1">
    <location>
        <begin position="1"/>
        <end position="88"/>
    </location>
</feature>
<organism evidence="2 3">
    <name type="scientific">Phaeovulum veldkampii DSM 11550</name>
    <dbReference type="NCBI Taxonomy" id="1185920"/>
    <lineage>
        <taxon>Bacteria</taxon>
        <taxon>Pseudomonadati</taxon>
        <taxon>Pseudomonadota</taxon>
        <taxon>Alphaproteobacteria</taxon>
        <taxon>Rhodobacterales</taxon>
        <taxon>Paracoccaceae</taxon>
        <taxon>Phaeovulum</taxon>
    </lineage>
</organism>
<feature type="compositionally biased region" description="Basic residues" evidence="1">
    <location>
        <begin position="18"/>
        <end position="27"/>
    </location>
</feature>
<evidence type="ECO:0000313" key="2">
    <source>
        <dbReference type="EMBL" id="PTE15480.1"/>
    </source>
</evidence>
<keyword evidence="3" id="KW-1185">Reference proteome</keyword>
<proteinExistence type="predicted"/>